<evidence type="ECO:0000313" key="7">
    <source>
        <dbReference type="EMBL" id="CAF3789719.1"/>
    </source>
</evidence>
<evidence type="ECO:0000313" key="4">
    <source>
        <dbReference type="EMBL" id="CAF1170618.1"/>
    </source>
</evidence>
<sequence length="223" mass="26293">MFVLLIVLYLQILSWKKSETVRLEYKYSAEQRLTYSEIEIIERRDVEKGLDETIEYIEMNYTEVIVKIKSIENIQRKKNSIRMFPFNRYKYEQLFETTYRIIEDQTINHPGELSSLNGRILLPPPNQPNFPQNHIQIGSTWIIPIQNSLGEIQYKLIDIDDNKIAYIVFEGDLIMNFDARLTGKWTFDIEKGITLTQEIVSSSSMLADYRLTKIITKKLLSIN</sequence>
<dbReference type="Proteomes" id="UP000663854">
    <property type="component" value="Unassembled WGS sequence"/>
</dbReference>
<feature type="chain" id="PRO_5036226276" evidence="1">
    <location>
        <begin position="19"/>
        <end position="223"/>
    </location>
</feature>
<dbReference type="EMBL" id="CAJNOO010000667">
    <property type="protein sequence ID" value="CAF1006110.1"/>
    <property type="molecule type" value="Genomic_DNA"/>
</dbReference>
<dbReference type="EMBL" id="CAJNOU010001217">
    <property type="protein sequence ID" value="CAF1170618.1"/>
    <property type="molecule type" value="Genomic_DNA"/>
</dbReference>
<dbReference type="Proteomes" id="UP000663889">
    <property type="component" value="Unassembled WGS sequence"/>
</dbReference>
<dbReference type="EMBL" id="CAJNOT010001264">
    <property type="protein sequence ID" value="CAF1173006.1"/>
    <property type="molecule type" value="Genomic_DNA"/>
</dbReference>
<accession>A0A814VXZ5</accession>
<dbReference type="EMBL" id="CAJOBE010001976">
    <property type="protein sequence ID" value="CAF3789719.1"/>
    <property type="molecule type" value="Genomic_DNA"/>
</dbReference>
<dbReference type="Proteomes" id="UP000663870">
    <property type="component" value="Unassembled WGS sequence"/>
</dbReference>
<comment type="caution">
    <text evidence="6">The sequence shown here is derived from an EMBL/GenBank/DDBJ whole genome shotgun (WGS) entry which is preliminary data.</text>
</comment>
<dbReference type="EMBL" id="CAJOBD010002158">
    <property type="protein sequence ID" value="CAF3860231.1"/>
    <property type="molecule type" value="Genomic_DNA"/>
</dbReference>
<dbReference type="AlphaFoldDB" id="A0A814VXZ5"/>
<dbReference type="OrthoDB" id="10038150at2759"/>
<keyword evidence="1" id="KW-0732">Signal</keyword>
<evidence type="ECO:0000313" key="2">
    <source>
        <dbReference type="EMBL" id="CAF1006110.1"/>
    </source>
</evidence>
<feature type="signal peptide" evidence="1">
    <location>
        <begin position="1"/>
        <end position="18"/>
    </location>
</feature>
<dbReference type="EMBL" id="CAJNOL010000771">
    <property type="protein sequence ID" value="CAF1194259.1"/>
    <property type="molecule type" value="Genomic_DNA"/>
</dbReference>
<dbReference type="EMBL" id="CAJNOH010000437">
    <property type="protein sequence ID" value="CAF1040179.1"/>
    <property type="molecule type" value="Genomic_DNA"/>
</dbReference>
<evidence type="ECO:0000313" key="5">
    <source>
        <dbReference type="EMBL" id="CAF1173006.1"/>
    </source>
</evidence>
<evidence type="ECO:0000313" key="10">
    <source>
        <dbReference type="Proteomes" id="UP000663870"/>
    </source>
</evidence>
<evidence type="ECO:0000256" key="1">
    <source>
        <dbReference type="SAM" id="SignalP"/>
    </source>
</evidence>
<organism evidence="6 10">
    <name type="scientific">Rotaria sordida</name>
    <dbReference type="NCBI Taxonomy" id="392033"/>
    <lineage>
        <taxon>Eukaryota</taxon>
        <taxon>Metazoa</taxon>
        <taxon>Spiralia</taxon>
        <taxon>Gnathifera</taxon>
        <taxon>Rotifera</taxon>
        <taxon>Eurotatoria</taxon>
        <taxon>Bdelloidea</taxon>
        <taxon>Philodinida</taxon>
        <taxon>Philodinidae</taxon>
        <taxon>Rotaria</taxon>
    </lineage>
</organism>
<name>A0A814VXZ5_9BILA</name>
<proteinExistence type="predicted"/>
<protein>
    <submittedName>
        <fullName evidence="6">Uncharacterized protein</fullName>
    </submittedName>
</protein>
<dbReference type="Proteomes" id="UP000663864">
    <property type="component" value="Unassembled WGS sequence"/>
</dbReference>
<evidence type="ECO:0000313" key="6">
    <source>
        <dbReference type="EMBL" id="CAF1194259.1"/>
    </source>
</evidence>
<dbReference type="Proteomes" id="UP000663836">
    <property type="component" value="Unassembled WGS sequence"/>
</dbReference>
<evidence type="ECO:0000313" key="3">
    <source>
        <dbReference type="EMBL" id="CAF1040179.1"/>
    </source>
</evidence>
<dbReference type="EMBL" id="CAJOAX010002472">
    <property type="protein sequence ID" value="CAF3798643.1"/>
    <property type="molecule type" value="Genomic_DNA"/>
</dbReference>
<dbReference type="Proteomes" id="UP000663823">
    <property type="component" value="Unassembled WGS sequence"/>
</dbReference>
<evidence type="ECO:0000313" key="9">
    <source>
        <dbReference type="EMBL" id="CAF3860231.1"/>
    </source>
</evidence>
<dbReference type="Proteomes" id="UP000663874">
    <property type="component" value="Unassembled WGS sequence"/>
</dbReference>
<keyword evidence="10" id="KW-1185">Reference proteome</keyword>
<dbReference type="Proteomes" id="UP000663882">
    <property type="component" value="Unassembled WGS sequence"/>
</dbReference>
<gene>
    <name evidence="7" type="ORF">FNK824_LOCUS14367</name>
    <name evidence="9" type="ORF">JBS370_LOCUS18736</name>
    <name evidence="6" type="ORF">JXQ802_LOCUS24055</name>
    <name evidence="8" type="ORF">OTI717_LOCUS18144</name>
    <name evidence="3" type="ORF">PYM288_LOCUS16600</name>
    <name evidence="2" type="ORF">RFH988_LOCUS14427</name>
    <name evidence="4" type="ORF">SEV965_LOCUS19492</name>
    <name evidence="5" type="ORF">ZHD862_LOCUS21323</name>
</gene>
<reference evidence="6" key="1">
    <citation type="submission" date="2021-02" db="EMBL/GenBank/DDBJ databases">
        <authorList>
            <person name="Nowell W R."/>
        </authorList>
    </citation>
    <scope>NUCLEOTIDE SEQUENCE</scope>
</reference>
<evidence type="ECO:0000313" key="8">
    <source>
        <dbReference type="EMBL" id="CAF3798643.1"/>
    </source>
</evidence>